<dbReference type="EMBL" id="CM045761">
    <property type="protein sequence ID" value="KAI8013053.1"/>
    <property type="molecule type" value="Genomic_DNA"/>
</dbReference>
<keyword evidence="2" id="KW-1185">Reference proteome</keyword>
<evidence type="ECO:0000313" key="1">
    <source>
        <dbReference type="EMBL" id="KAI8013053.1"/>
    </source>
</evidence>
<comment type="caution">
    <text evidence="1">The sequence shown here is derived from an EMBL/GenBank/DDBJ whole genome shotgun (WGS) entry which is preliminary data.</text>
</comment>
<sequence length="485" mass="55852">MMSRKHLHEILKEDQEPFLLKDYIADRRSQLIKRPMKRKPIVESSISKRGTSLCKQSCFFSFHDSPVKKSPCKSPNTVRLHVPPRTSALLLEAAMRIHKHSSKPKTQIRNVGFGLFASILKRLSGMNKSRNREIAKKSAGKSEKLQENVEKSVFEMGLVCSCSSNSRRERALWSESNEEKSLDLETCSSFRSEDLGHIESVAQPIENGDFSFCEKHFCSSPLSPFRFSLQKSPSSGHRTPNFSSPATSPIHPNNQEENCEVKSIQEIEEEEEREQCSPVSVLDPPFEDDEDDGHEYEDEDEDSYDVECSYAIVQRAQRQLLHKLRRFEKLAELDPIELEKRLLEEQEDEDLEEEEECEDGDLLLLCSEKDVDWFVREVLCKSGLNLSKVSADMKMLVLDLIAEEKRGESEIEDGEVVVKRVCERLDSWKEVEPNTIDMMVELDFRREIDGWKRNDQEQLRGTAMEIEIAIFGLLVEELSEELLCL</sequence>
<reference evidence="1 2" key="1">
    <citation type="journal article" date="2022" name="Plant J.">
        <title>Chromosome-level genome of Camellia lanceoleosa provides a valuable resource for understanding genome evolution and self-incompatibility.</title>
        <authorList>
            <person name="Gong W."/>
            <person name="Xiao S."/>
            <person name="Wang L."/>
            <person name="Liao Z."/>
            <person name="Chang Y."/>
            <person name="Mo W."/>
            <person name="Hu G."/>
            <person name="Li W."/>
            <person name="Zhao G."/>
            <person name="Zhu H."/>
            <person name="Hu X."/>
            <person name="Ji K."/>
            <person name="Xiang X."/>
            <person name="Song Q."/>
            <person name="Yuan D."/>
            <person name="Jin S."/>
            <person name="Zhang L."/>
        </authorList>
    </citation>
    <scope>NUCLEOTIDE SEQUENCE [LARGE SCALE GENOMIC DNA]</scope>
    <source>
        <strain evidence="1">SQ_2022a</strain>
    </source>
</reference>
<dbReference type="Proteomes" id="UP001060215">
    <property type="component" value="Chromosome 4"/>
</dbReference>
<name>A0ACC0HHH7_9ERIC</name>
<protein>
    <submittedName>
        <fullName evidence="1">Uncharacterized protein</fullName>
    </submittedName>
</protein>
<accession>A0ACC0HHH7</accession>
<proteinExistence type="predicted"/>
<organism evidence="1 2">
    <name type="scientific">Camellia lanceoleosa</name>
    <dbReference type="NCBI Taxonomy" id="1840588"/>
    <lineage>
        <taxon>Eukaryota</taxon>
        <taxon>Viridiplantae</taxon>
        <taxon>Streptophyta</taxon>
        <taxon>Embryophyta</taxon>
        <taxon>Tracheophyta</taxon>
        <taxon>Spermatophyta</taxon>
        <taxon>Magnoliopsida</taxon>
        <taxon>eudicotyledons</taxon>
        <taxon>Gunneridae</taxon>
        <taxon>Pentapetalae</taxon>
        <taxon>asterids</taxon>
        <taxon>Ericales</taxon>
        <taxon>Theaceae</taxon>
        <taxon>Camellia</taxon>
    </lineage>
</organism>
<gene>
    <name evidence="1" type="ORF">LOK49_LG05G00899</name>
</gene>
<evidence type="ECO:0000313" key="2">
    <source>
        <dbReference type="Proteomes" id="UP001060215"/>
    </source>
</evidence>